<dbReference type="Pfam" id="PF03637">
    <property type="entry name" value="Mob1_phocein"/>
    <property type="match status" value="1"/>
</dbReference>
<feature type="binding site" evidence="1">
    <location>
        <position position="176"/>
    </location>
    <ligand>
        <name>Zn(2+)</name>
        <dbReference type="ChEBI" id="CHEBI:29105"/>
    </ligand>
</feature>
<dbReference type="PANTHER" id="PTHR22599">
    <property type="entry name" value="MPS ONE BINDER KINASE ACTIVATOR-LIKE MOB"/>
    <property type="match status" value="1"/>
</dbReference>
<organism evidence="2">
    <name type="scientific">Kwoniella dejecticola CBS 10117</name>
    <dbReference type="NCBI Taxonomy" id="1296121"/>
    <lineage>
        <taxon>Eukaryota</taxon>
        <taxon>Fungi</taxon>
        <taxon>Dikarya</taxon>
        <taxon>Basidiomycota</taxon>
        <taxon>Agaricomycotina</taxon>
        <taxon>Tremellomycetes</taxon>
        <taxon>Tremellales</taxon>
        <taxon>Cryptococcaceae</taxon>
        <taxon>Kwoniella</taxon>
    </lineage>
</organism>
<feature type="binding site" evidence="1">
    <location>
        <position position="99"/>
    </location>
    <ligand>
        <name>Zn(2+)</name>
        <dbReference type="ChEBI" id="CHEBI:29105"/>
    </ligand>
</feature>
<dbReference type="EMBL" id="KI894029">
    <property type="protein sequence ID" value="OBR86518.1"/>
    <property type="molecule type" value="Genomic_DNA"/>
</dbReference>
<proteinExistence type="predicted"/>
<dbReference type="Gene3D" id="1.20.140.30">
    <property type="entry name" value="MOB kinase activator"/>
    <property type="match status" value="1"/>
</dbReference>
<reference evidence="2" key="1">
    <citation type="submission" date="2013-07" db="EMBL/GenBank/DDBJ databases">
        <title>The Genome Sequence of Cryptococcus dejecticola CBS10117.</title>
        <authorList>
            <consortium name="The Broad Institute Genome Sequencing Platform"/>
            <person name="Cuomo C."/>
            <person name="Litvintseva A."/>
            <person name="Chen Y."/>
            <person name="Heitman J."/>
            <person name="Sun S."/>
            <person name="Springer D."/>
            <person name="Dromer F."/>
            <person name="Young S.K."/>
            <person name="Zeng Q."/>
            <person name="Gargeya S."/>
            <person name="Fitzgerald M."/>
            <person name="Abouelleil A."/>
            <person name="Alvarado L."/>
            <person name="Berlin A.M."/>
            <person name="Chapman S.B."/>
            <person name="Dewar J."/>
            <person name="Goldberg J."/>
            <person name="Griggs A."/>
            <person name="Gujja S."/>
            <person name="Hansen M."/>
            <person name="Howarth C."/>
            <person name="Imamovic A."/>
            <person name="Larimer J."/>
            <person name="McCowan C."/>
            <person name="Murphy C."/>
            <person name="Pearson M."/>
            <person name="Priest M."/>
            <person name="Roberts A."/>
            <person name="Saif S."/>
            <person name="Shea T."/>
            <person name="Sykes S."/>
            <person name="Wortman J."/>
            <person name="Nusbaum C."/>
            <person name="Birren B."/>
        </authorList>
    </citation>
    <scope>NUCLEOTIDE SEQUENCE [LARGE SCALE GENOMIC DNA]</scope>
    <source>
        <strain evidence="2">CBS 10117</strain>
    </source>
</reference>
<dbReference type="STRING" id="1296121.A0A1A6A8Y4"/>
<keyword evidence="1" id="KW-0479">Metal-binding</keyword>
<name>A0A1A6A8Y4_9TREE</name>
<dbReference type="OrthoDB" id="8170117at2759"/>
<sequence length="233" mass="27088">MSTLFNLKGNQSRMKTLADAGLIKLLKAFKPKKVPEGTKQWQLKQYAQQTLGSGNLRTAVQLPEGEDLQEWIAVHVVDFFNHVNMLYGTISEFCTPTECPIMNAGPKYEYFWEDGENYKKPTHLSAPAYVEALMTWTQSILDDEKHFPQQIGKRFPPTFMNTAKTILRRLFRIYAHIYHSHFDQICALGIEAHLNTNYRHFLLFVDEFQLLSEKDLIPLEEFNKTILDETGRR</sequence>
<protein>
    <submittedName>
        <fullName evidence="2">Kinase regulator</fullName>
    </submittedName>
</protein>
<dbReference type="AlphaFoldDB" id="A0A1A6A8Y4"/>
<evidence type="ECO:0000313" key="2">
    <source>
        <dbReference type="EMBL" id="OBR86518.1"/>
    </source>
</evidence>
<feature type="binding site" evidence="1">
    <location>
        <position position="94"/>
    </location>
    <ligand>
        <name>Zn(2+)</name>
        <dbReference type="ChEBI" id="CHEBI:29105"/>
    </ligand>
</feature>
<dbReference type="FunFam" id="1.20.140.30:FF:000001">
    <property type="entry name" value="MOB kinase activator 1A"/>
    <property type="match status" value="1"/>
</dbReference>
<evidence type="ECO:0000256" key="1">
    <source>
        <dbReference type="PIRSR" id="PIRSR605301-1"/>
    </source>
</evidence>
<accession>A0A1A6A8Y4</accession>
<gene>
    <name evidence="2" type="ORF">I303_02526</name>
</gene>
<dbReference type="SUPFAM" id="SSF101152">
    <property type="entry name" value="Mob1/phocein"/>
    <property type="match status" value="1"/>
</dbReference>
<dbReference type="InterPro" id="IPR036703">
    <property type="entry name" value="MOB_kinase_act_sf"/>
</dbReference>
<dbReference type="GO" id="GO:0016301">
    <property type="term" value="F:kinase activity"/>
    <property type="evidence" value="ECO:0007669"/>
    <property type="project" value="UniProtKB-KW"/>
</dbReference>
<keyword evidence="1" id="KW-0862">Zinc</keyword>
<dbReference type="SMART" id="SM01388">
    <property type="entry name" value="Mob1_phocein"/>
    <property type="match status" value="1"/>
</dbReference>
<dbReference type="InterPro" id="IPR005301">
    <property type="entry name" value="MOB_kinase_act_fam"/>
</dbReference>
<dbReference type="VEuPathDB" id="FungiDB:I303_02526"/>
<feature type="binding site" evidence="1">
    <location>
        <position position="181"/>
    </location>
    <ligand>
        <name>Zn(2+)</name>
        <dbReference type="ChEBI" id="CHEBI:29105"/>
    </ligand>
</feature>
<keyword evidence="2" id="KW-0418">Kinase</keyword>
<keyword evidence="2" id="KW-0808">Transferase</keyword>